<feature type="compositionally biased region" description="Low complexity" evidence="2">
    <location>
        <begin position="65"/>
        <end position="74"/>
    </location>
</feature>
<gene>
    <name evidence="3" type="ORF">BJP34_18900</name>
</gene>
<name>A0A1D8TUA2_9CYAN</name>
<accession>A0A1D8TUA2</accession>
<evidence type="ECO:0000256" key="1">
    <source>
        <dbReference type="SAM" id="Coils"/>
    </source>
</evidence>
<evidence type="ECO:0000313" key="3">
    <source>
        <dbReference type="EMBL" id="AOX01232.1"/>
    </source>
</evidence>
<dbReference type="EMBL" id="CP017599">
    <property type="protein sequence ID" value="AOX01232.1"/>
    <property type="molecule type" value="Genomic_DNA"/>
</dbReference>
<feature type="coiled-coil region" evidence="1">
    <location>
        <begin position="128"/>
        <end position="168"/>
    </location>
</feature>
<dbReference type="OrthoDB" id="468528at2"/>
<dbReference type="AlphaFoldDB" id="A0A1D8TUA2"/>
<reference evidence="4" key="1">
    <citation type="submission" date="2016-10" db="EMBL/GenBank/DDBJ databases">
        <title>Comparative genomics uncovers the prolific and rare metabolic potential of the cyanobacterial genus Moorea.</title>
        <authorList>
            <person name="Leao T."/>
            <person name="Castelao G."/>
            <person name="Korobeynikov A."/>
            <person name="Monroe E.A."/>
            <person name="Podell S."/>
            <person name="Glukhov E."/>
            <person name="Allen E."/>
            <person name="Gerwick W.H."/>
            <person name="Gerwick L."/>
        </authorList>
    </citation>
    <scope>NUCLEOTIDE SEQUENCE [LARGE SCALE GENOMIC DNA]</scope>
    <source>
        <strain evidence="4">PAL-8-15-08-1</strain>
    </source>
</reference>
<keyword evidence="1" id="KW-0175">Coiled coil</keyword>
<feature type="compositionally biased region" description="Polar residues" evidence="2">
    <location>
        <begin position="194"/>
        <end position="206"/>
    </location>
</feature>
<dbReference type="RefSeq" id="WP_070393677.1">
    <property type="nucleotide sequence ID" value="NZ_CP017599.1"/>
</dbReference>
<evidence type="ECO:0000256" key="2">
    <source>
        <dbReference type="SAM" id="MobiDB-lite"/>
    </source>
</evidence>
<proteinExistence type="predicted"/>
<organism evidence="3 4">
    <name type="scientific">Moorena producens PAL-8-15-08-1</name>
    <dbReference type="NCBI Taxonomy" id="1458985"/>
    <lineage>
        <taxon>Bacteria</taxon>
        <taxon>Bacillati</taxon>
        <taxon>Cyanobacteriota</taxon>
        <taxon>Cyanophyceae</taxon>
        <taxon>Coleofasciculales</taxon>
        <taxon>Coleofasciculaceae</taxon>
        <taxon>Moorena</taxon>
    </lineage>
</organism>
<dbReference type="STRING" id="1458985.BJP34_18900"/>
<protein>
    <submittedName>
        <fullName evidence="3">Uncharacterized protein</fullName>
    </submittedName>
</protein>
<feature type="region of interest" description="Disordered" evidence="2">
    <location>
        <begin position="54"/>
        <end position="80"/>
    </location>
</feature>
<dbReference type="Proteomes" id="UP000177870">
    <property type="component" value="Chromosome"/>
</dbReference>
<feature type="region of interest" description="Disordered" evidence="2">
    <location>
        <begin position="194"/>
        <end position="230"/>
    </location>
</feature>
<sequence length="241" mass="26688">MAPIAKKVNKTVAFTANREDQALLKAVEKELAKGQYPSFSMFCKQAIQEFLLKPESSQEKASSQETTEGTTEETASVGNLEDKLTQLQQQLTEVVQTLSVQSPSQLNSQLTDLTQRIEEIDSNTTQQLTQLQQQLGKLEQVLSTEESSEQLDDQLTALIQQVKQVDDRSHQQLEHLKQQVAGVETVLSNFSTTDVSRATEQGSTAKATRESDATAQVGWEKDADQSDDPLLSRLGSLLEDF</sequence>
<dbReference type="KEGG" id="mpro:BJP34_18900"/>
<evidence type="ECO:0000313" key="4">
    <source>
        <dbReference type="Proteomes" id="UP000177870"/>
    </source>
</evidence>